<dbReference type="GO" id="GO:0008270">
    <property type="term" value="F:zinc ion binding"/>
    <property type="evidence" value="ECO:0007669"/>
    <property type="project" value="InterPro"/>
</dbReference>
<dbReference type="PANTHER" id="PTHR46910">
    <property type="entry name" value="TRANSCRIPTION FACTOR PDR1"/>
    <property type="match status" value="1"/>
</dbReference>
<dbReference type="PROSITE" id="PS50048">
    <property type="entry name" value="ZN2_CY6_FUNGAL_2"/>
    <property type="match status" value="1"/>
</dbReference>
<keyword evidence="5" id="KW-0539">Nucleus</keyword>
<dbReference type="CDD" id="cd00067">
    <property type="entry name" value="GAL4"/>
    <property type="match status" value="1"/>
</dbReference>
<sequence>MYAPRKRQKVSSACERCHQRKLGCDRARPCYLCHRAGVPCIPRPGSDAASTAALERQTNDRVYPSEPPKQDEELVILPESSIMDVSTRMFSGQKMAVSVCSDTSALPGGKKFQDPSFLQRIPWRDAVGISLPSKNYLDHLVDTFFSTVDWFMMVFHEESFRQQYEELMASTYVPAPEDNNNLWVTLLVLGLGAHYASLATTQGPEKRHMQQLSEDILRQIEQKFVSIISSANEEAVQICILLGSFCLFNGRPTAGLGMLGSGFKIAQVLRLHREASLSGISVARLECRRRSWWALEVFDKYAAIAFGRPCSVDDSDCDVNMVSDVRTNLEKRPRQSAQLDYHQWKFKLYRIMGPFLGRRLQANRLESVKSIHSQLTSWRNELPKSLRLERYKDEGTLQTPSPLQMQALALQLAYDNIQIILHRSLAFGSGIQGSNTAFSRHDLPRSPLSREQLFQSALRTSDLNDYRHILHACKKTHAAMHIGICLFTAGVVLCAFAISEPLSATSEAAKKGVMNILRFQHDNVLDGRLLSAQSVKILEDLVTAVLRSEQRFIHGDKTASPSLVPSTNEDEIQTGGQITKINEPKVGRLDYANGAILPEESQSHLPGK</sequence>
<keyword evidence="3" id="KW-0238">DNA-binding</keyword>
<dbReference type="Pfam" id="PF04082">
    <property type="entry name" value="Fungal_trans"/>
    <property type="match status" value="1"/>
</dbReference>
<keyword evidence="4" id="KW-0804">Transcription</keyword>
<dbReference type="SMART" id="SM00906">
    <property type="entry name" value="Fungal_trans"/>
    <property type="match status" value="1"/>
</dbReference>
<dbReference type="AlphaFoldDB" id="A0A5N6UP35"/>
<organism evidence="7 8">
    <name type="scientific">Aspergillus tamarii</name>
    <dbReference type="NCBI Taxonomy" id="41984"/>
    <lineage>
        <taxon>Eukaryota</taxon>
        <taxon>Fungi</taxon>
        <taxon>Dikarya</taxon>
        <taxon>Ascomycota</taxon>
        <taxon>Pezizomycotina</taxon>
        <taxon>Eurotiomycetes</taxon>
        <taxon>Eurotiomycetidae</taxon>
        <taxon>Eurotiales</taxon>
        <taxon>Aspergillaceae</taxon>
        <taxon>Aspergillus</taxon>
        <taxon>Aspergillus subgen. Circumdati</taxon>
    </lineage>
</organism>
<keyword evidence="1" id="KW-0479">Metal-binding</keyword>
<dbReference type="OrthoDB" id="3266505at2759"/>
<evidence type="ECO:0000256" key="3">
    <source>
        <dbReference type="ARBA" id="ARBA00023125"/>
    </source>
</evidence>
<evidence type="ECO:0000313" key="7">
    <source>
        <dbReference type="EMBL" id="KAE8160193.1"/>
    </source>
</evidence>
<evidence type="ECO:0000256" key="4">
    <source>
        <dbReference type="ARBA" id="ARBA00023163"/>
    </source>
</evidence>
<gene>
    <name evidence="7" type="ORF">BDV40DRAFT_219624</name>
</gene>
<evidence type="ECO:0000259" key="6">
    <source>
        <dbReference type="PROSITE" id="PS50048"/>
    </source>
</evidence>
<evidence type="ECO:0000256" key="2">
    <source>
        <dbReference type="ARBA" id="ARBA00023015"/>
    </source>
</evidence>
<reference evidence="7 8" key="1">
    <citation type="submission" date="2019-04" db="EMBL/GenBank/DDBJ databases">
        <title>Friends and foes A comparative genomics study of 23 Aspergillus species from section Flavi.</title>
        <authorList>
            <consortium name="DOE Joint Genome Institute"/>
            <person name="Kjaerbolling I."/>
            <person name="Vesth T."/>
            <person name="Frisvad J.C."/>
            <person name="Nybo J.L."/>
            <person name="Theobald S."/>
            <person name="Kildgaard S."/>
            <person name="Isbrandt T."/>
            <person name="Kuo A."/>
            <person name="Sato A."/>
            <person name="Lyhne E.K."/>
            <person name="Kogle M.E."/>
            <person name="Wiebenga A."/>
            <person name="Kun R.S."/>
            <person name="Lubbers R.J."/>
            <person name="Makela M.R."/>
            <person name="Barry K."/>
            <person name="Chovatia M."/>
            <person name="Clum A."/>
            <person name="Daum C."/>
            <person name="Haridas S."/>
            <person name="He G."/>
            <person name="LaButti K."/>
            <person name="Lipzen A."/>
            <person name="Mondo S."/>
            <person name="Riley R."/>
            <person name="Salamov A."/>
            <person name="Simmons B.A."/>
            <person name="Magnuson J.K."/>
            <person name="Henrissat B."/>
            <person name="Mortensen U.H."/>
            <person name="Larsen T.O."/>
            <person name="Devries R.P."/>
            <person name="Grigoriev I.V."/>
            <person name="Machida M."/>
            <person name="Baker S.E."/>
            <person name="Andersen M.R."/>
        </authorList>
    </citation>
    <scope>NUCLEOTIDE SEQUENCE [LARGE SCALE GENOMIC DNA]</scope>
    <source>
        <strain evidence="7 8">CBS 117626</strain>
    </source>
</reference>
<dbReference type="InterPro" id="IPR001138">
    <property type="entry name" value="Zn2Cys6_DnaBD"/>
</dbReference>
<dbReference type="InterPro" id="IPR036864">
    <property type="entry name" value="Zn2-C6_fun-type_DNA-bd_sf"/>
</dbReference>
<dbReference type="SUPFAM" id="SSF57701">
    <property type="entry name" value="Zn2/Cys6 DNA-binding domain"/>
    <property type="match status" value="1"/>
</dbReference>
<dbReference type="Proteomes" id="UP000326950">
    <property type="component" value="Unassembled WGS sequence"/>
</dbReference>
<evidence type="ECO:0000256" key="5">
    <source>
        <dbReference type="ARBA" id="ARBA00023242"/>
    </source>
</evidence>
<dbReference type="InterPro" id="IPR050987">
    <property type="entry name" value="AtrR-like"/>
</dbReference>
<dbReference type="EMBL" id="ML738661">
    <property type="protein sequence ID" value="KAE8160193.1"/>
    <property type="molecule type" value="Genomic_DNA"/>
</dbReference>
<evidence type="ECO:0000313" key="8">
    <source>
        <dbReference type="Proteomes" id="UP000326950"/>
    </source>
</evidence>
<protein>
    <submittedName>
        <fullName evidence="7">Fungal-specific transcription factor domain-containing protein</fullName>
    </submittedName>
</protein>
<accession>A0A5N6UP35</accession>
<dbReference type="Pfam" id="PF00172">
    <property type="entry name" value="Zn_clus"/>
    <property type="match status" value="1"/>
</dbReference>
<dbReference type="PANTHER" id="PTHR46910:SF17">
    <property type="entry name" value="SCFA-RELATED"/>
    <property type="match status" value="1"/>
</dbReference>
<keyword evidence="8" id="KW-1185">Reference proteome</keyword>
<evidence type="ECO:0000256" key="1">
    <source>
        <dbReference type="ARBA" id="ARBA00022723"/>
    </source>
</evidence>
<dbReference type="GO" id="GO:0006351">
    <property type="term" value="P:DNA-templated transcription"/>
    <property type="evidence" value="ECO:0007669"/>
    <property type="project" value="InterPro"/>
</dbReference>
<name>A0A5N6UP35_ASPTM</name>
<dbReference type="CDD" id="cd12148">
    <property type="entry name" value="fungal_TF_MHR"/>
    <property type="match status" value="1"/>
</dbReference>
<dbReference type="SMART" id="SM00066">
    <property type="entry name" value="GAL4"/>
    <property type="match status" value="1"/>
</dbReference>
<proteinExistence type="predicted"/>
<dbReference type="GO" id="GO:0000981">
    <property type="term" value="F:DNA-binding transcription factor activity, RNA polymerase II-specific"/>
    <property type="evidence" value="ECO:0007669"/>
    <property type="project" value="InterPro"/>
</dbReference>
<dbReference type="PROSITE" id="PS00463">
    <property type="entry name" value="ZN2_CY6_FUNGAL_1"/>
    <property type="match status" value="1"/>
</dbReference>
<keyword evidence="2" id="KW-0805">Transcription regulation</keyword>
<feature type="domain" description="Zn(2)-C6 fungal-type" evidence="6">
    <location>
        <begin position="13"/>
        <end position="40"/>
    </location>
</feature>
<dbReference type="Gene3D" id="4.10.240.10">
    <property type="entry name" value="Zn(2)-C6 fungal-type DNA-binding domain"/>
    <property type="match status" value="1"/>
</dbReference>
<dbReference type="GO" id="GO:0009893">
    <property type="term" value="P:positive regulation of metabolic process"/>
    <property type="evidence" value="ECO:0007669"/>
    <property type="project" value="UniProtKB-ARBA"/>
</dbReference>
<dbReference type="GO" id="GO:0003677">
    <property type="term" value="F:DNA binding"/>
    <property type="evidence" value="ECO:0007669"/>
    <property type="project" value="UniProtKB-KW"/>
</dbReference>
<dbReference type="InterPro" id="IPR007219">
    <property type="entry name" value="XnlR_reg_dom"/>
</dbReference>